<dbReference type="RefSeq" id="WP_118864314.1">
    <property type="nucleotide sequence ID" value="NZ_QWLV01000005.1"/>
</dbReference>
<gene>
    <name evidence="1" type="ORF">D1610_11390</name>
</gene>
<comment type="caution">
    <text evidence="1">The sequence shown here is derived from an EMBL/GenBank/DDBJ whole genome shotgun (WGS) entry which is preliminary data.</text>
</comment>
<evidence type="ECO:0008006" key="3">
    <source>
        <dbReference type="Google" id="ProtNLM"/>
    </source>
</evidence>
<sequence>MTSHYDWRGGREAMMRFGLADAPVVVIAPPPFEEANRLRALMATVARGLARQGLAAVIPDLPGTGESLTDIAATRLADWRDAFAAANEAAGPVRLIASVRAGALFDGGQGAVGHWRLTPQDGSRLLRELVRTRIAGLREDGREASSATLTEIARNDGIELSGHWFTPALFGDLEEAAPLPAHPLRTVRLDGDAQPADHRLAAAPLWRRAEPGNDLELAQLVADDIADWMRTCLGG</sequence>
<dbReference type="InterPro" id="IPR029058">
    <property type="entry name" value="AB_hydrolase_fold"/>
</dbReference>
<dbReference type="EMBL" id="QWLV01000005">
    <property type="protein sequence ID" value="RHW17148.1"/>
    <property type="molecule type" value="Genomic_DNA"/>
</dbReference>
<evidence type="ECO:0000313" key="1">
    <source>
        <dbReference type="EMBL" id="RHW17148.1"/>
    </source>
</evidence>
<dbReference type="SUPFAM" id="SSF53474">
    <property type="entry name" value="alpha/beta-Hydrolases"/>
    <property type="match status" value="1"/>
</dbReference>
<accession>A0A396RLF8</accession>
<dbReference type="Gene3D" id="3.40.50.1820">
    <property type="entry name" value="alpha/beta hydrolase"/>
    <property type="match status" value="1"/>
</dbReference>
<proteinExistence type="predicted"/>
<dbReference type="OrthoDB" id="7390151at2"/>
<protein>
    <recommendedName>
        <fullName evidence="3">Alpha/beta hydrolase</fullName>
    </recommendedName>
</protein>
<organism evidence="1 2">
    <name type="scientific">Sphingomonas gilva</name>
    <dbReference type="NCBI Taxonomy" id="2305907"/>
    <lineage>
        <taxon>Bacteria</taxon>
        <taxon>Pseudomonadati</taxon>
        <taxon>Pseudomonadota</taxon>
        <taxon>Alphaproteobacteria</taxon>
        <taxon>Sphingomonadales</taxon>
        <taxon>Sphingomonadaceae</taxon>
        <taxon>Sphingomonas</taxon>
    </lineage>
</organism>
<evidence type="ECO:0000313" key="2">
    <source>
        <dbReference type="Proteomes" id="UP000266693"/>
    </source>
</evidence>
<name>A0A396RLF8_9SPHN</name>
<keyword evidence="2" id="KW-1185">Reference proteome</keyword>
<dbReference type="Proteomes" id="UP000266693">
    <property type="component" value="Unassembled WGS sequence"/>
</dbReference>
<reference evidence="1 2" key="1">
    <citation type="submission" date="2018-08" db="EMBL/GenBank/DDBJ databases">
        <title>The multiple taxonomic identification of Sphingomonas gilva.</title>
        <authorList>
            <person name="Zhu D."/>
            <person name="Zheng S."/>
        </authorList>
    </citation>
    <scope>NUCLEOTIDE SEQUENCE [LARGE SCALE GENOMIC DNA]</scope>
    <source>
        <strain evidence="1 2">ZDH117</strain>
    </source>
</reference>
<dbReference type="AlphaFoldDB" id="A0A396RLF8"/>